<dbReference type="AlphaFoldDB" id="A0A117PS03"/>
<dbReference type="InterPro" id="IPR004942">
    <property type="entry name" value="Roadblock/LAMTOR2_dom"/>
</dbReference>
<dbReference type="Pfam" id="PF03259">
    <property type="entry name" value="Robl_LC7"/>
    <property type="match status" value="2"/>
</dbReference>
<feature type="domain" description="Roadblock/LAMTOR2" evidence="1">
    <location>
        <begin position="146"/>
        <end position="238"/>
    </location>
</feature>
<gene>
    <name evidence="2" type="ORF">AQI94_12495</name>
</gene>
<proteinExistence type="predicted"/>
<accession>A0A117PS03</accession>
<dbReference type="Proteomes" id="UP000053039">
    <property type="component" value="Unassembled WGS sequence"/>
</dbReference>
<dbReference type="SUPFAM" id="SSF103196">
    <property type="entry name" value="Roadblock/LC7 domain"/>
    <property type="match status" value="2"/>
</dbReference>
<evidence type="ECO:0000313" key="3">
    <source>
        <dbReference type="Proteomes" id="UP000053039"/>
    </source>
</evidence>
<reference evidence="2 3" key="1">
    <citation type="submission" date="2015-10" db="EMBL/GenBank/DDBJ databases">
        <title>Draft genome sequence of Streptomyces pseudovenezuelae DSM 40212, type strain for the species Streptomyces pseudovenezuelae.</title>
        <authorList>
            <person name="Ruckert C."/>
            <person name="Winkler A."/>
            <person name="Kalinowski J."/>
            <person name="Kampfer P."/>
            <person name="Glaeser S."/>
        </authorList>
    </citation>
    <scope>NUCLEOTIDE SEQUENCE [LARGE SCALE GENOMIC DNA]</scope>
    <source>
        <strain evidence="2 3">DSM 40212</strain>
    </source>
</reference>
<sequence length="272" mass="28173">MVKGIVDNVPGARHAVVLSADGISKGATDGLTSGGIKDIAAAMASMQSLSKATARFAGPVMDWRWNQTLVEFEDGWILVTEAGRGAYLAAAAAPDVDLQAISFRMQRLVARLGDHLTSAPRVNGAAVAVDAKLVEDETAGGRGSVLPELDKAVAGVQGARHAVLLGTDGLLRGTTSGIGKDMADVISAAMSGMVAYSRATAPFAGGLYATWRQTLVEFEHGWVFLIPAGPEAYLAASAEHHCDIEEFLSRLEDVVPALNAASAPQTGTVGYA</sequence>
<dbReference type="SMART" id="SM00960">
    <property type="entry name" value="Robl_LC7"/>
    <property type="match status" value="2"/>
</dbReference>
<protein>
    <submittedName>
        <fullName evidence="2">Dynein regulation protein LC7</fullName>
    </submittedName>
</protein>
<dbReference type="PANTHER" id="PTHR36222">
    <property type="entry name" value="SERINE PROTEASE INHIBITOR RV3364C"/>
    <property type="match status" value="1"/>
</dbReference>
<dbReference type="EMBL" id="LMWM01000010">
    <property type="protein sequence ID" value="KUM88476.1"/>
    <property type="molecule type" value="Genomic_DNA"/>
</dbReference>
<dbReference type="PANTHER" id="PTHR36222:SF1">
    <property type="entry name" value="SERINE PROTEASE INHIBITOR RV3364C"/>
    <property type="match status" value="1"/>
</dbReference>
<evidence type="ECO:0000259" key="1">
    <source>
        <dbReference type="SMART" id="SM00960"/>
    </source>
</evidence>
<dbReference type="Gene3D" id="3.30.450.30">
    <property type="entry name" value="Dynein light chain 2a, cytoplasmic"/>
    <property type="match status" value="2"/>
</dbReference>
<dbReference type="InterPro" id="IPR053141">
    <property type="entry name" value="Mycobact_SerProt_Inhib_Rv3364c"/>
</dbReference>
<dbReference type="OrthoDB" id="4568655at2"/>
<comment type="caution">
    <text evidence="2">The sequence shown here is derived from an EMBL/GenBank/DDBJ whole genome shotgun (WGS) entry which is preliminary data.</text>
</comment>
<organism evidence="2 3">
    <name type="scientific">Streptomyces pseudovenezuelae</name>
    <dbReference type="NCBI Taxonomy" id="67350"/>
    <lineage>
        <taxon>Bacteria</taxon>
        <taxon>Bacillati</taxon>
        <taxon>Actinomycetota</taxon>
        <taxon>Actinomycetes</taxon>
        <taxon>Kitasatosporales</taxon>
        <taxon>Streptomycetaceae</taxon>
        <taxon>Streptomyces</taxon>
        <taxon>Streptomyces aurantiacus group</taxon>
    </lineage>
</organism>
<evidence type="ECO:0000313" key="2">
    <source>
        <dbReference type="EMBL" id="KUM88476.1"/>
    </source>
</evidence>
<name>A0A117PS03_9ACTN</name>
<feature type="domain" description="Roadblock/LAMTOR2" evidence="1">
    <location>
        <begin position="1"/>
        <end position="92"/>
    </location>
</feature>